<proteinExistence type="inferred from homology"/>
<evidence type="ECO:0000256" key="5">
    <source>
        <dbReference type="ARBA" id="ARBA00023004"/>
    </source>
</evidence>
<evidence type="ECO:0000256" key="4">
    <source>
        <dbReference type="ARBA" id="ARBA00023002"/>
    </source>
</evidence>
<dbReference type="CDD" id="cd11030">
    <property type="entry name" value="CYP105-like"/>
    <property type="match status" value="1"/>
</dbReference>
<dbReference type="RefSeq" id="WP_015441324.1">
    <property type="nucleotide sequence ID" value="NC_020520.1"/>
</dbReference>
<keyword evidence="2 7" id="KW-0349">Heme</keyword>
<evidence type="ECO:0000256" key="1">
    <source>
        <dbReference type="ARBA" id="ARBA00010617"/>
    </source>
</evidence>
<dbReference type="PRINTS" id="PR00385">
    <property type="entry name" value="P450"/>
</dbReference>
<dbReference type="Gene3D" id="1.10.630.10">
    <property type="entry name" value="Cytochrome P450"/>
    <property type="match status" value="1"/>
</dbReference>
<dbReference type="FunFam" id="1.10.630.10:FF:000018">
    <property type="entry name" value="Cytochrome P450 monooxygenase"/>
    <property type="match status" value="1"/>
</dbReference>
<protein>
    <submittedName>
        <fullName evidence="8">Cytochrome P450</fullName>
    </submittedName>
</protein>
<dbReference type="KEGG" id="aym:YM304_17630"/>
<organism evidence="8 9">
    <name type="scientific">Ilumatobacter coccineus (strain NBRC 103263 / KCTC 29153 / YM16-304)</name>
    <dbReference type="NCBI Taxonomy" id="1313172"/>
    <lineage>
        <taxon>Bacteria</taxon>
        <taxon>Bacillati</taxon>
        <taxon>Actinomycetota</taxon>
        <taxon>Acidimicrobiia</taxon>
        <taxon>Acidimicrobiales</taxon>
        <taxon>Ilumatobacteraceae</taxon>
        <taxon>Ilumatobacter</taxon>
    </lineage>
</organism>
<keyword evidence="9" id="KW-1185">Reference proteome</keyword>
<dbReference type="Proteomes" id="UP000011863">
    <property type="component" value="Chromosome"/>
</dbReference>
<keyword evidence="5 7" id="KW-0408">Iron</keyword>
<dbReference type="GO" id="GO:0004497">
    <property type="term" value="F:monooxygenase activity"/>
    <property type="evidence" value="ECO:0007669"/>
    <property type="project" value="UniProtKB-KW"/>
</dbReference>
<evidence type="ECO:0000256" key="6">
    <source>
        <dbReference type="ARBA" id="ARBA00023033"/>
    </source>
</evidence>
<dbReference type="InterPro" id="IPR017972">
    <property type="entry name" value="Cyt_P450_CS"/>
</dbReference>
<name>A0A6C7E5H1_ILUCY</name>
<evidence type="ECO:0000313" key="9">
    <source>
        <dbReference type="Proteomes" id="UP000011863"/>
    </source>
</evidence>
<dbReference type="InterPro" id="IPR001128">
    <property type="entry name" value="Cyt_P450"/>
</dbReference>
<gene>
    <name evidence="8" type="ORF">YM304_17630</name>
</gene>
<keyword evidence="3 7" id="KW-0479">Metal-binding</keyword>
<evidence type="ECO:0000256" key="3">
    <source>
        <dbReference type="ARBA" id="ARBA00022723"/>
    </source>
</evidence>
<keyword evidence="4 7" id="KW-0560">Oxidoreductase</keyword>
<reference evidence="8 9" key="1">
    <citation type="journal article" date="2013" name="Int. J. Syst. Evol. Microbiol.">
        <title>Ilumatobacter nonamiense sp. nov. and Ilumatobacter coccineum sp. nov., isolated from seashore sand.</title>
        <authorList>
            <person name="Matsumoto A."/>
            <person name="Kasai H."/>
            <person name="Matsuo Y."/>
            <person name="Shizuri Y."/>
            <person name="Ichikawa N."/>
            <person name="Fujita N."/>
            <person name="Omura S."/>
            <person name="Takahashi Y."/>
        </authorList>
    </citation>
    <scope>NUCLEOTIDE SEQUENCE [LARGE SCALE GENOMIC DNA]</scope>
    <source>
        <strain evidence="9">NBRC 103263 / KCTC 29153 / YM16-304</strain>
    </source>
</reference>
<dbReference type="OrthoDB" id="502624at2"/>
<dbReference type="EMBL" id="AP012057">
    <property type="protein sequence ID" value="BAN02077.1"/>
    <property type="molecule type" value="Genomic_DNA"/>
</dbReference>
<dbReference type="AlphaFoldDB" id="A0A6C7E5H1"/>
<dbReference type="PROSITE" id="PS00086">
    <property type="entry name" value="CYTOCHROME_P450"/>
    <property type="match status" value="1"/>
</dbReference>
<dbReference type="PANTHER" id="PTHR46696:SF1">
    <property type="entry name" value="CYTOCHROME P450 YJIB-RELATED"/>
    <property type="match status" value="1"/>
</dbReference>
<dbReference type="PANTHER" id="PTHR46696">
    <property type="entry name" value="P450, PUTATIVE (EUROFUNG)-RELATED"/>
    <property type="match status" value="1"/>
</dbReference>
<dbReference type="Pfam" id="PF00067">
    <property type="entry name" value="p450"/>
    <property type="match status" value="1"/>
</dbReference>
<evidence type="ECO:0000256" key="7">
    <source>
        <dbReference type="RuleBase" id="RU000461"/>
    </source>
</evidence>
<evidence type="ECO:0000313" key="8">
    <source>
        <dbReference type="EMBL" id="BAN02077.1"/>
    </source>
</evidence>
<dbReference type="InterPro" id="IPR036396">
    <property type="entry name" value="Cyt_P450_sf"/>
</dbReference>
<sequence length="410" mass="45680">MTSQVSLYDLDEAMLPQFPMQRTCPVDPPPEYEGLREDKPVAPVRLWDGRRAWLISRYDDVRSVLADRRVSNNILHPGFPILYEARAAVFARYESVPYFHFMDSPEHTQYRRMATREFGVARVNEMAPFVQEVIDDLIDTMLASADRSADFVSSFGLALPTRVICKILGIPETDAEKIGTFLHGLGSFNQDPDEAVAATVGLTEYVDEMITSKEQAPGEDLVTRVIEDHFRTGELTRHQLVQLIRFLLVVGHETTASMLSLGMLTLLEDDSARSELQGDPGLVDSAVEELLRYLSIVHLTTCRVASEDFEVAGQTIKAGDGIVALLSSANRDEARFEGADGLNLHREGRNHVAFGFGVHQCLGQPLARLELRLAFAALLSRMPSMQLATPADSLDYKDYINGVQALPIKW</sequence>
<dbReference type="GO" id="GO:0016705">
    <property type="term" value="F:oxidoreductase activity, acting on paired donors, with incorporation or reduction of molecular oxygen"/>
    <property type="evidence" value="ECO:0007669"/>
    <property type="project" value="InterPro"/>
</dbReference>
<dbReference type="SUPFAM" id="SSF48264">
    <property type="entry name" value="Cytochrome P450"/>
    <property type="match status" value="1"/>
</dbReference>
<dbReference type="InterPro" id="IPR002397">
    <property type="entry name" value="Cyt_P450_B"/>
</dbReference>
<dbReference type="PRINTS" id="PR00359">
    <property type="entry name" value="BP450"/>
</dbReference>
<keyword evidence="6 7" id="KW-0503">Monooxygenase</keyword>
<evidence type="ECO:0000256" key="2">
    <source>
        <dbReference type="ARBA" id="ARBA00022617"/>
    </source>
</evidence>
<comment type="similarity">
    <text evidence="1 7">Belongs to the cytochrome P450 family.</text>
</comment>
<dbReference type="GO" id="GO:0020037">
    <property type="term" value="F:heme binding"/>
    <property type="evidence" value="ECO:0007669"/>
    <property type="project" value="InterPro"/>
</dbReference>
<accession>A0A6C7E5H1</accession>
<dbReference type="GO" id="GO:0005506">
    <property type="term" value="F:iron ion binding"/>
    <property type="evidence" value="ECO:0007669"/>
    <property type="project" value="InterPro"/>
</dbReference>